<sequence>MRAPRATHRPIAPARAVALAATLVLAIGSGGAGSGARAAGPPPPATDSLPPLAPVEPPPEAEEGADYEIETAEEIAPGEIEVEFAAGGGARVAPRRSQRVRFSGDGLSGSVREGRGDPLAGAALDGRAAGGDFAIGRLAPRWGRGLVLGAPADPWSAEAGDRGERAAFRGRAGEGALWRRAGPLVVETVAGRFARRDLAGARLGAGGLSVGALAARGGARQGSLAFERGAGSAEAALDAGGAWRAEAGFARAAPGAFRLGVHARAGHAAFRSLAEPRRSGPARAATVTLARRAAGRRIEALASAWRFAPGAAGARAALELEVGSAHHGAVVLGLEEQRGARRAPASASAGRGGFRHGAWGEWRGGAAGVTLALRHETWGEGRFARRAVRTVTAARAEIEGPYGIRLAITHTAWRARRGENLYLADRESGRWVLRALGGAGERARIELGAPAGGGALRGSLHLSPGAARGAVRWTLEWTRRARAGTPRVRAP</sequence>
<comment type="caution">
    <text evidence="2">The sequence shown here is derived from an EMBL/GenBank/DDBJ whole genome shotgun (WGS) entry which is preliminary data.</text>
</comment>
<protein>
    <submittedName>
        <fullName evidence="2">Uncharacterized protein</fullName>
    </submittedName>
</protein>
<accession>A0A832ICH2</accession>
<reference evidence="2" key="1">
    <citation type="journal article" date="2020" name="mSystems">
        <title>Genome- and Community-Level Interaction Insights into Carbon Utilization and Element Cycling Functions of Hydrothermarchaeota in Hydrothermal Sediment.</title>
        <authorList>
            <person name="Zhou Z."/>
            <person name="Liu Y."/>
            <person name="Xu W."/>
            <person name="Pan J."/>
            <person name="Luo Z.H."/>
            <person name="Li M."/>
        </authorList>
    </citation>
    <scope>NUCLEOTIDE SEQUENCE [LARGE SCALE GENOMIC DNA]</scope>
    <source>
        <strain evidence="2">SpSt-381</strain>
    </source>
</reference>
<dbReference type="AlphaFoldDB" id="A0A832ICH2"/>
<evidence type="ECO:0000313" key="2">
    <source>
        <dbReference type="EMBL" id="HGZ44442.1"/>
    </source>
</evidence>
<proteinExistence type="predicted"/>
<gene>
    <name evidence="2" type="ORF">ENR23_13680</name>
</gene>
<name>A0A832ICH2_UNCEI</name>
<organism evidence="2">
    <name type="scientific">Eiseniibacteriota bacterium</name>
    <dbReference type="NCBI Taxonomy" id="2212470"/>
    <lineage>
        <taxon>Bacteria</taxon>
        <taxon>Candidatus Eiseniibacteriota</taxon>
    </lineage>
</organism>
<evidence type="ECO:0000256" key="1">
    <source>
        <dbReference type="SAM" id="MobiDB-lite"/>
    </source>
</evidence>
<feature type="region of interest" description="Disordered" evidence="1">
    <location>
        <begin position="30"/>
        <end position="64"/>
    </location>
</feature>
<dbReference type="EMBL" id="DSQF01000028">
    <property type="protein sequence ID" value="HGZ44442.1"/>
    <property type="molecule type" value="Genomic_DNA"/>
</dbReference>
<feature type="compositionally biased region" description="Pro residues" evidence="1">
    <location>
        <begin position="40"/>
        <end position="58"/>
    </location>
</feature>